<feature type="non-terminal residue" evidence="1">
    <location>
        <position position="1"/>
    </location>
</feature>
<reference evidence="2" key="1">
    <citation type="journal article" date="2016" name="Nature">
        <title>Genome evolution in the allotetraploid frog Xenopus laevis.</title>
        <authorList>
            <person name="Session A.M."/>
            <person name="Uno Y."/>
            <person name="Kwon T."/>
            <person name="Chapman J.A."/>
            <person name="Toyoda A."/>
            <person name="Takahashi S."/>
            <person name="Fukui A."/>
            <person name="Hikosaka A."/>
            <person name="Suzuki A."/>
            <person name="Kondo M."/>
            <person name="van Heeringen S.J."/>
            <person name="Quigley I."/>
            <person name="Heinz S."/>
            <person name="Ogino H."/>
            <person name="Ochi H."/>
            <person name="Hellsten U."/>
            <person name="Lyons J.B."/>
            <person name="Simakov O."/>
            <person name="Putnam N."/>
            <person name="Stites J."/>
            <person name="Kuroki Y."/>
            <person name="Tanaka T."/>
            <person name="Michiue T."/>
            <person name="Watanabe M."/>
            <person name="Bogdanovic O."/>
            <person name="Lister R."/>
            <person name="Georgiou G."/>
            <person name="Paranjpe S.S."/>
            <person name="van Kruijsbergen I."/>
            <person name="Shu S."/>
            <person name="Carlson J."/>
            <person name="Kinoshita T."/>
            <person name="Ohta Y."/>
            <person name="Mawaribuchi S."/>
            <person name="Jenkins J."/>
            <person name="Grimwood J."/>
            <person name="Schmutz J."/>
            <person name="Mitros T."/>
            <person name="Mozaffari S.V."/>
            <person name="Suzuki Y."/>
            <person name="Haramoto Y."/>
            <person name="Yamamoto T.S."/>
            <person name="Takagi C."/>
            <person name="Heald R."/>
            <person name="Miller K."/>
            <person name="Haudenschild C."/>
            <person name="Kitzman J."/>
            <person name="Nakayama T."/>
            <person name="Izutsu Y."/>
            <person name="Robert J."/>
            <person name="Fortriede J."/>
            <person name="Burns K."/>
            <person name="Lotay V."/>
            <person name="Karimi K."/>
            <person name="Yasuoka Y."/>
            <person name="Dichmann D.S."/>
            <person name="Flajnik M.F."/>
            <person name="Houston D.W."/>
            <person name="Shendure J."/>
            <person name="DuPasquier L."/>
            <person name="Vize P.D."/>
            <person name="Zorn A.M."/>
            <person name="Ito M."/>
            <person name="Marcotte E.M."/>
            <person name="Wallingford J.B."/>
            <person name="Ito Y."/>
            <person name="Asashima M."/>
            <person name="Ueno N."/>
            <person name="Matsuda Y."/>
            <person name="Veenstra G.J."/>
            <person name="Fujiyama A."/>
            <person name="Harland R.M."/>
            <person name="Taira M."/>
            <person name="Rokhsar D.S."/>
        </authorList>
    </citation>
    <scope>NUCLEOTIDE SEQUENCE [LARGE SCALE GENOMIC DNA]</scope>
    <source>
        <strain evidence="2">J</strain>
    </source>
</reference>
<protein>
    <submittedName>
        <fullName evidence="1">Uncharacterized protein</fullName>
    </submittedName>
</protein>
<accession>A0A974I3X2</accession>
<dbReference type="EMBL" id="CM004466">
    <property type="protein sequence ID" value="OCU00431.1"/>
    <property type="molecule type" value="Genomic_DNA"/>
</dbReference>
<name>A0A974I3X2_XENLA</name>
<evidence type="ECO:0000313" key="2">
    <source>
        <dbReference type="Proteomes" id="UP000694892"/>
    </source>
</evidence>
<evidence type="ECO:0000313" key="1">
    <source>
        <dbReference type="EMBL" id="OCU00431.1"/>
    </source>
</evidence>
<organism evidence="1 2">
    <name type="scientific">Xenopus laevis</name>
    <name type="common">African clawed frog</name>
    <dbReference type="NCBI Taxonomy" id="8355"/>
    <lineage>
        <taxon>Eukaryota</taxon>
        <taxon>Metazoa</taxon>
        <taxon>Chordata</taxon>
        <taxon>Craniata</taxon>
        <taxon>Vertebrata</taxon>
        <taxon>Euteleostomi</taxon>
        <taxon>Amphibia</taxon>
        <taxon>Batrachia</taxon>
        <taxon>Anura</taxon>
        <taxon>Pipoidea</taxon>
        <taxon>Pipidae</taxon>
        <taxon>Xenopodinae</taxon>
        <taxon>Xenopus</taxon>
        <taxon>Xenopus</taxon>
    </lineage>
</organism>
<gene>
    <name evidence="1" type="ORF">XELAEV_18006208mg</name>
</gene>
<dbReference type="Proteomes" id="UP000694892">
    <property type="component" value="Chromosome 1L"/>
</dbReference>
<sequence length="80" mass="9048">LHIVQLPHLNTPTLLVIVLDTYLLTGSVGKRISFRLLFRLWPNLIFFRFNAVSSISDFTIGQCCEIDFLISGVRASKVVI</sequence>
<proteinExistence type="predicted"/>
<dbReference type="AlphaFoldDB" id="A0A974I3X2"/>